<keyword evidence="3 4" id="KW-0472">Membrane</keyword>
<feature type="transmembrane region" description="Helical" evidence="4">
    <location>
        <begin position="370"/>
        <end position="390"/>
    </location>
</feature>
<evidence type="ECO:0000259" key="5">
    <source>
        <dbReference type="PROSITE" id="PS50850"/>
    </source>
</evidence>
<organism evidence="6 7">
    <name type="scientific">Uliginosibacterium sediminicola</name>
    <dbReference type="NCBI Taxonomy" id="2024550"/>
    <lineage>
        <taxon>Bacteria</taxon>
        <taxon>Pseudomonadati</taxon>
        <taxon>Pseudomonadota</taxon>
        <taxon>Betaproteobacteria</taxon>
        <taxon>Rhodocyclales</taxon>
        <taxon>Zoogloeaceae</taxon>
        <taxon>Uliginosibacterium</taxon>
    </lineage>
</organism>
<evidence type="ECO:0000313" key="6">
    <source>
        <dbReference type="EMBL" id="MEN3068380.1"/>
    </source>
</evidence>
<keyword evidence="2 4" id="KW-1133">Transmembrane helix</keyword>
<evidence type="ECO:0000256" key="4">
    <source>
        <dbReference type="SAM" id="Phobius"/>
    </source>
</evidence>
<dbReference type="InterPro" id="IPR011701">
    <property type="entry name" value="MFS"/>
</dbReference>
<dbReference type="EMBL" id="JBDIVE010000003">
    <property type="protein sequence ID" value="MEN3068380.1"/>
    <property type="molecule type" value="Genomic_DNA"/>
</dbReference>
<keyword evidence="1 4" id="KW-0812">Transmembrane</keyword>
<gene>
    <name evidence="6" type="ORF">ABDB84_07805</name>
</gene>
<feature type="transmembrane region" description="Helical" evidence="4">
    <location>
        <begin position="166"/>
        <end position="186"/>
    </location>
</feature>
<feature type="transmembrane region" description="Helical" evidence="4">
    <location>
        <begin position="140"/>
        <end position="159"/>
    </location>
</feature>
<proteinExistence type="predicted"/>
<dbReference type="CDD" id="cd17324">
    <property type="entry name" value="MFS_NepI_like"/>
    <property type="match status" value="1"/>
</dbReference>
<feature type="transmembrane region" description="Helical" evidence="4">
    <location>
        <begin position="12"/>
        <end position="34"/>
    </location>
</feature>
<sequence length="402" mass="41277">MTTHSSADRAGGISSGLVFLLAAGAGLGAASLYYNQPMLAMLAEQFQASPAAIGRVPTLTQLGYAAGILLLAPIGDRYDRRRIILIKCVLLSLALLATAAAQSLLQLGLCSVVIGIAASLAQDCVPAAASLAPEARRGKIVGSVMTGLLLGILLSRVVSGSVAELFGWRSMFVLAAFAVALLGLAAARWLPAFVPTTQMSYSALLGSLFTLWRRHAGMRRAALAQGLLSAAFSAFWSTLAVMLHQAPFNYGSSVAGAFGLAGAAGALAAPLAGMIADRKGPELVTRGGALLVFASFMLFVIAPENLWLLIVGTVAFDLGVQAALIAHQSIIYSLEPAARSRLTALLVGAMFVGMASGSALGSLALNHAGWRGLALFAAAAALAALLVRVWPQRQLSALSPGV</sequence>
<comment type="caution">
    <text evidence="6">The sequence shown here is derived from an EMBL/GenBank/DDBJ whole genome shotgun (WGS) entry which is preliminary data.</text>
</comment>
<feature type="transmembrane region" description="Helical" evidence="4">
    <location>
        <begin position="192"/>
        <end position="211"/>
    </location>
</feature>
<dbReference type="Proteomes" id="UP001410394">
    <property type="component" value="Unassembled WGS sequence"/>
</dbReference>
<reference evidence="6 7" key="1">
    <citation type="journal article" date="2018" name="Int. J. Syst. Evol. Microbiol.">
        <title>Uliginosibacterium sediminicola sp. nov., isolated from freshwater sediment.</title>
        <authorList>
            <person name="Hwang W.M."/>
            <person name="Kim S.M."/>
            <person name="Kang K."/>
            <person name="Ahn T.Y."/>
        </authorList>
    </citation>
    <scope>NUCLEOTIDE SEQUENCE [LARGE SCALE GENOMIC DNA]</scope>
    <source>
        <strain evidence="6 7">M1-21</strain>
    </source>
</reference>
<accession>A0ABU9YXH4</accession>
<feature type="transmembrane region" description="Helical" evidence="4">
    <location>
        <begin position="342"/>
        <end position="364"/>
    </location>
</feature>
<feature type="transmembrane region" description="Helical" evidence="4">
    <location>
        <begin position="84"/>
        <end position="105"/>
    </location>
</feature>
<dbReference type="RefSeq" id="WP_345919149.1">
    <property type="nucleotide sequence ID" value="NZ_JBDIVE010000003.1"/>
</dbReference>
<dbReference type="PANTHER" id="PTHR42910:SF1">
    <property type="entry name" value="MAJOR FACILITATOR SUPERFAMILY (MFS) PROFILE DOMAIN-CONTAINING PROTEIN"/>
    <property type="match status" value="1"/>
</dbReference>
<dbReference type="Pfam" id="PF07690">
    <property type="entry name" value="MFS_1"/>
    <property type="match status" value="1"/>
</dbReference>
<feature type="transmembrane region" description="Helical" evidence="4">
    <location>
        <begin position="283"/>
        <end position="301"/>
    </location>
</feature>
<dbReference type="Gene3D" id="1.20.1250.20">
    <property type="entry name" value="MFS general substrate transporter like domains"/>
    <property type="match status" value="2"/>
</dbReference>
<dbReference type="PROSITE" id="PS50850">
    <property type="entry name" value="MFS"/>
    <property type="match status" value="1"/>
</dbReference>
<dbReference type="InterPro" id="IPR036259">
    <property type="entry name" value="MFS_trans_sf"/>
</dbReference>
<name>A0ABU9YXH4_9RHOO</name>
<evidence type="ECO:0000256" key="2">
    <source>
        <dbReference type="ARBA" id="ARBA00022989"/>
    </source>
</evidence>
<feature type="transmembrane region" description="Helical" evidence="4">
    <location>
        <begin position="223"/>
        <end position="243"/>
    </location>
</feature>
<feature type="domain" description="Major facilitator superfamily (MFS) profile" evidence="5">
    <location>
        <begin position="17"/>
        <end position="395"/>
    </location>
</feature>
<evidence type="ECO:0000256" key="1">
    <source>
        <dbReference type="ARBA" id="ARBA00022692"/>
    </source>
</evidence>
<dbReference type="SUPFAM" id="SSF103473">
    <property type="entry name" value="MFS general substrate transporter"/>
    <property type="match status" value="1"/>
</dbReference>
<evidence type="ECO:0000313" key="7">
    <source>
        <dbReference type="Proteomes" id="UP001410394"/>
    </source>
</evidence>
<evidence type="ECO:0000256" key="3">
    <source>
        <dbReference type="ARBA" id="ARBA00023136"/>
    </source>
</evidence>
<dbReference type="PANTHER" id="PTHR42910">
    <property type="entry name" value="TRANSPORTER SCO4007-RELATED"/>
    <property type="match status" value="1"/>
</dbReference>
<dbReference type="InterPro" id="IPR020846">
    <property type="entry name" value="MFS_dom"/>
</dbReference>
<keyword evidence="7" id="KW-1185">Reference proteome</keyword>
<feature type="transmembrane region" description="Helical" evidence="4">
    <location>
        <begin position="255"/>
        <end position="276"/>
    </location>
</feature>
<protein>
    <submittedName>
        <fullName evidence="6">MFS transporter</fullName>
    </submittedName>
</protein>
<feature type="transmembrane region" description="Helical" evidence="4">
    <location>
        <begin position="54"/>
        <end position="72"/>
    </location>
</feature>